<evidence type="ECO:0008006" key="3">
    <source>
        <dbReference type="Google" id="ProtNLM"/>
    </source>
</evidence>
<name>A0A430UH93_THESC</name>
<proteinExistence type="predicted"/>
<dbReference type="RefSeq" id="WP_126217074.1">
    <property type="nucleotide sequence ID" value="NZ_PEMH01000169.1"/>
</dbReference>
<comment type="caution">
    <text evidence="1">The sequence shown here is derived from an EMBL/GenBank/DDBJ whole genome shotgun (WGS) entry which is preliminary data.</text>
</comment>
<gene>
    <name evidence="1" type="ORF">CSW29_06005</name>
</gene>
<evidence type="ECO:0000313" key="2">
    <source>
        <dbReference type="Proteomes" id="UP000288347"/>
    </source>
</evidence>
<dbReference type="Proteomes" id="UP000288347">
    <property type="component" value="Unassembled WGS sequence"/>
</dbReference>
<dbReference type="AlphaFoldDB" id="A0A430UH93"/>
<organism evidence="1 2">
    <name type="scientific">Thermus scotoductus</name>
    <dbReference type="NCBI Taxonomy" id="37636"/>
    <lineage>
        <taxon>Bacteria</taxon>
        <taxon>Thermotogati</taxon>
        <taxon>Deinococcota</taxon>
        <taxon>Deinococci</taxon>
        <taxon>Thermales</taxon>
        <taxon>Thermaceae</taxon>
        <taxon>Thermus</taxon>
    </lineage>
</organism>
<feature type="non-terminal residue" evidence="1">
    <location>
        <position position="110"/>
    </location>
</feature>
<reference evidence="1 2" key="1">
    <citation type="journal article" date="2019" name="Extremophiles">
        <title>Biogeography of thermophiles and predominance of Thermus scotoductus in domestic water heaters.</title>
        <authorList>
            <person name="Wilpiszeski R.L."/>
            <person name="Zhang Z."/>
            <person name="House C.H."/>
        </authorList>
    </citation>
    <scope>NUCLEOTIDE SEQUENCE [LARGE SCALE GENOMIC DNA]</scope>
    <source>
        <strain evidence="1 2">16_S16</strain>
    </source>
</reference>
<dbReference type="EMBL" id="PEMH01000169">
    <property type="protein sequence ID" value="RTI00373.1"/>
    <property type="molecule type" value="Genomic_DNA"/>
</dbReference>
<sequence length="110" mass="12027">MPELSRVLEEIAQVGGHPRVEGGRLVLLLPEEAPALRERALRWGEALALLALEAPKGELPPRLLAVLAEAVARWGLPGPLAVLEKTREASFSPWGTRPPWGRFSPGWIID</sequence>
<evidence type="ECO:0000313" key="1">
    <source>
        <dbReference type="EMBL" id="RTI00373.1"/>
    </source>
</evidence>
<protein>
    <recommendedName>
        <fullName evidence="3">TubC N-terminal docking domain-containing protein</fullName>
    </recommendedName>
</protein>
<accession>A0A430UH93</accession>